<organism evidence="3 5">
    <name type="scientific">Puccinia graminis f. sp. tritici</name>
    <dbReference type="NCBI Taxonomy" id="56615"/>
    <lineage>
        <taxon>Eukaryota</taxon>
        <taxon>Fungi</taxon>
        <taxon>Dikarya</taxon>
        <taxon>Basidiomycota</taxon>
        <taxon>Pucciniomycotina</taxon>
        <taxon>Pucciniomycetes</taxon>
        <taxon>Pucciniales</taxon>
        <taxon>Pucciniaceae</taxon>
        <taxon>Puccinia</taxon>
    </lineage>
</organism>
<protein>
    <submittedName>
        <fullName evidence="3">Uncharacterized protein</fullName>
    </submittedName>
</protein>
<comment type="caution">
    <text evidence="3">The sequence shown here is derived from an EMBL/GenBank/DDBJ whole genome shotgun (WGS) entry which is preliminary data.</text>
</comment>
<evidence type="ECO:0000256" key="1">
    <source>
        <dbReference type="SAM" id="MobiDB-lite"/>
    </source>
</evidence>
<dbReference type="EMBL" id="VSWC01000106">
    <property type="protein sequence ID" value="KAA1085970.1"/>
    <property type="molecule type" value="Genomic_DNA"/>
</dbReference>
<proteinExistence type="predicted"/>
<dbReference type="AlphaFoldDB" id="A0A5B0QLF9"/>
<evidence type="ECO:0000313" key="3">
    <source>
        <dbReference type="EMBL" id="KAA1113815.1"/>
    </source>
</evidence>
<feature type="region of interest" description="Disordered" evidence="1">
    <location>
        <begin position="58"/>
        <end position="99"/>
    </location>
</feature>
<reference evidence="4 5" key="1">
    <citation type="submission" date="2019-05" db="EMBL/GenBank/DDBJ databases">
        <title>Emergence of the Ug99 lineage of the wheat stem rust pathogen through somatic hybridization.</title>
        <authorList>
            <person name="Li F."/>
            <person name="Upadhyaya N.M."/>
            <person name="Sperschneider J."/>
            <person name="Matny O."/>
            <person name="Nguyen-Phuc H."/>
            <person name="Mago R."/>
            <person name="Raley C."/>
            <person name="Miller M.E."/>
            <person name="Silverstein K.A.T."/>
            <person name="Henningsen E."/>
            <person name="Hirsch C.D."/>
            <person name="Visser B."/>
            <person name="Pretorius Z.A."/>
            <person name="Steffenson B.J."/>
            <person name="Schwessinger B."/>
            <person name="Dodds P.N."/>
            <person name="Figueroa M."/>
        </authorList>
    </citation>
    <scope>NUCLEOTIDE SEQUENCE [LARGE SCALE GENOMIC DNA]</scope>
    <source>
        <strain evidence="2">21-0</strain>
        <strain evidence="3 5">Ug99</strain>
    </source>
</reference>
<dbReference type="EMBL" id="VDEP01000275">
    <property type="protein sequence ID" value="KAA1113815.1"/>
    <property type="molecule type" value="Genomic_DNA"/>
</dbReference>
<feature type="compositionally biased region" description="Polar residues" evidence="1">
    <location>
        <begin position="58"/>
        <end position="69"/>
    </location>
</feature>
<gene>
    <name evidence="2" type="ORF">PGT21_025942</name>
    <name evidence="3" type="ORF">PGTUg99_023700</name>
</gene>
<dbReference type="Proteomes" id="UP000324748">
    <property type="component" value="Unassembled WGS sequence"/>
</dbReference>
<keyword evidence="4" id="KW-1185">Reference proteome</keyword>
<evidence type="ECO:0000313" key="4">
    <source>
        <dbReference type="Proteomes" id="UP000324748"/>
    </source>
</evidence>
<sequence length="99" mass="10759">MRMKCGNRPGFKPEGDSFYSVPKCHQRWANSTVAYHTGPSLESEDGWASTSTLVTKPNRMVGQTSSPRLSNRLGGPVVYNVREGNNKVDPPGKAPLVLG</sequence>
<accession>A0A5B0QLF9</accession>
<dbReference type="Proteomes" id="UP000325313">
    <property type="component" value="Unassembled WGS sequence"/>
</dbReference>
<evidence type="ECO:0000313" key="2">
    <source>
        <dbReference type="EMBL" id="KAA1085970.1"/>
    </source>
</evidence>
<evidence type="ECO:0000313" key="5">
    <source>
        <dbReference type="Proteomes" id="UP000325313"/>
    </source>
</evidence>
<name>A0A5B0QLF9_PUCGR</name>